<dbReference type="Gene3D" id="1.10.287.130">
    <property type="match status" value="1"/>
</dbReference>
<keyword evidence="6" id="KW-0547">Nucleotide-binding</keyword>
<dbReference type="SMART" id="SM00387">
    <property type="entry name" value="HATPase_c"/>
    <property type="match status" value="1"/>
</dbReference>
<evidence type="ECO:0000256" key="1">
    <source>
        <dbReference type="ARBA" id="ARBA00000085"/>
    </source>
</evidence>
<comment type="subcellular location">
    <subcellularLocation>
        <location evidence="2">Membrane</location>
    </subcellularLocation>
</comment>
<reference evidence="14 16" key="2">
    <citation type="submission" date="2016-10" db="EMBL/GenBank/DDBJ databases">
        <authorList>
            <person name="de Groot N.N."/>
        </authorList>
    </citation>
    <scope>NUCLEOTIDE SEQUENCE [LARGE SCALE GENOMIC DNA]</scope>
    <source>
        <strain evidence="14 16">CGMCC 1.10239</strain>
    </source>
</reference>
<keyword evidence="10" id="KW-0175">Coiled coil</keyword>
<dbReference type="EMBL" id="FNGM01000001">
    <property type="protein sequence ID" value="SDK96615.1"/>
    <property type="molecule type" value="Genomic_DNA"/>
</dbReference>
<evidence type="ECO:0000256" key="7">
    <source>
        <dbReference type="ARBA" id="ARBA00022777"/>
    </source>
</evidence>
<dbReference type="Proteomes" id="UP000070252">
    <property type="component" value="Unassembled WGS sequence"/>
</dbReference>
<dbReference type="Pfam" id="PF00512">
    <property type="entry name" value="HisKA"/>
    <property type="match status" value="1"/>
</dbReference>
<proteinExistence type="predicted"/>
<dbReference type="GO" id="GO:0005524">
    <property type="term" value="F:ATP binding"/>
    <property type="evidence" value="ECO:0007669"/>
    <property type="project" value="UniProtKB-KW"/>
</dbReference>
<dbReference type="GO" id="GO:0000155">
    <property type="term" value="F:phosphorelay sensor kinase activity"/>
    <property type="evidence" value="ECO:0007669"/>
    <property type="project" value="InterPro"/>
</dbReference>
<reference evidence="13 15" key="1">
    <citation type="submission" date="2015-08" db="EMBL/GenBank/DDBJ databases">
        <title>Genome of Paenibacillus jilunlii.</title>
        <authorList>
            <person name="Sant'Anna F.H."/>
            <person name="Ambrosini A."/>
            <person name="Souza R."/>
            <person name="Bach E."/>
            <person name="Fernandes G."/>
            <person name="Balsanelli E."/>
            <person name="Baura V.A."/>
            <person name="Pedrosa F.O."/>
            <person name="Souza E.M."/>
            <person name="Passaglia L."/>
        </authorList>
    </citation>
    <scope>NUCLEOTIDE SEQUENCE [LARGE SCALE GENOMIC DNA]</scope>
    <source>
        <strain evidence="13 15">DSM 23019</strain>
    </source>
</reference>
<dbReference type="PANTHER" id="PTHR42878:SF7">
    <property type="entry name" value="SENSOR HISTIDINE KINASE GLRK"/>
    <property type="match status" value="1"/>
</dbReference>
<evidence type="ECO:0000256" key="11">
    <source>
        <dbReference type="SAM" id="Phobius"/>
    </source>
</evidence>
<dbReference type="EMBL" id="LIPY01000122">
    <property type="protein sequence ID" value="KWX71371.1"/>
    <property type="molecule type" value="Genomic_DNA"/>
</dbReference>
<evidence type="ECO:0000313" key="15">
    <source>
        <dbReference type="Proteomes" id="UP000070252"/>
    </source>
</evidence>
<keyword evidence="15" id="KW-1185">Reference proteome</keyword>
<feature type="transmembrane region" description="Helical" evidence="11">
    <location>
        <begin position="7"/>
        <end position="28"/>
    </location>
</feature>
<dbReference type="SUPFAM" id="SSF47384">
    <property type="entry name" value="Homodimeric domain of signal transducing histidine kinase"/>
    <property type="match status" value="1"/>
</dbReference>
<feature type="domain" description="Histidine kinase" evidence="12">
    <location>
        <begin position="145"/>
        <end position="366"/>
    </location>
</feature>
<dbReference type="OrthoDB" id="368131at2"/>
<evidence type="ECO:0000256" key="3">
    <source>
        <dbReference type="ARBA" id="ARBA00012438"/>
    </source>
</evidence>
<keyword evidence="5" id="KW-0808">Transferase</keyword>
<dbReference type="PROSITE" id="PS50109">
    <property type="entry name" value="HIS_KIN"/>
    <property type="match status" value="1"/>
</dbReference>
<name>A0A1G9G7T2_9BACL</name>
<dbReference type="CDD" id="cd00082">
    <property type="entry name" value="HisKA"/>
    <property type="match status" value="1"/>
</dbReference>
<dbReference type="EC" id="2.7.13.3" evidence="3"/>
<dbReference type="InterPro" id="IPR005467">
    <property type="entry name" value="His_kinase_dom"/>
</dbReference>
<protein>
    <recommendedName>
        <fullName evidence="3">histidine kinase</fullName>
        <ecNumber evidence="3">2.7.13.3</ecNumber>
    </recommendedName>
</protein>
<evidence type="ECO:0000256" key="8">
    <source>
        <dbReference type="ARBA" id="ARBA00022840"/>
    </source>
</evidence>
<dbReference type="GO" id="GO:0007234">
    <property type="term" value="P:osmosensory signaling via phosphorelay pathway"/>
    <property type="evidence" value="ECO:0007669"/>
    <property type="project" value="TreeGrafter"/>
</dbReference>
<gene>
    <name evidence="13" type="ORF">AML91_24435</name>
    <name evidence="14" type="ORF">SAMN05216191_101256</name>
</gene>
<dbReference type="Gene3D" id="3.30.565.10">
    <property type="entry name" value="Histidine kinase-like ATPase, C-terminal domain"/>
    <property type="match status" value="1"/>
</dbReference>
<keyword evidence="11" id="KW-1133">Transmembrane helix</keyword>
<dbReference type="PANTHER" id="PTHR42878">
    <property type="entry name" value="TWO-COMPONENT HISTIDINE KINASE"/>
    <property type="match status" value="1"/>
</dbReference>
<evidence type="ECO:0000256" key="2">
    <source>
        <dbReference type="ARBA" id="ARBA00004370"/>
    </source>
</evidence>
<dbReference type="SMART" id="SM00388">
    <property type="entry name" value="HisKA"/>
    <property type="match status" value="1"/>
</dbReference>
<dbReference type="AlphaFoldDB" id="A0A1G9G7T2"/>
<feature type="transmembrane region" description="Helical" evidence="11">
    <location>
        <begin position="48"/>
        <end position="69"/>
    </location>
</feature>
<keyword evidence="11" id="KW-0812">Transmembrane</keyword>
<keyword evidence="9" id="KW-0902">Two-component regulatory system</keyword>
<keyword evidence="8" id="KW-0067">ATP-binding</keyword>
<dbReference type="InterPro" id="IPR004358">
    <property type="entry name" value="Sig_transdc_His_kin-like_C"/>
</dbReference>
<dbReference type="RefSeq" id="WP_062526637.1">
    <property type="nucleotide sequence ID" value="NZ_CP048429.1"/>
</dbReference>
<keyword evidence="4" id="KW-0597">Phosphoprotein</keyword>
<evidence type="ECO:0000313" key="16">
    <source>
        <dbReference type="Proteomes" id="UP000182783"/>
    </source>
</evidence>
<accession>A0A1G9G7T2</accession>
<dbReference type="InterPro" id="IPR003661">
    <property type="entry name" value="HisK_dim/P_dom"/>
</dbReference>
<dbReference type="SUPFAM" id="SSF55874">
    <property type="entry name" value="ATPase domain of HSP90 chaperone/DNA topoisomerase II/histidine kinase"/>
    <property type="match status" value="1"/>
</dbReference>
<evidence type="ECO:0000259" key="12">
    <source>
        <dbReference type="PROSITE" id="PS50109"/>
    </source>
</evidence>
<evidence type="ECO:0000313" key="13">
    <source>
        <dbReference type="EMBL" id="KWX71371.1"/>
    </source>
</evidence>
<dbReference type="PRINTS" id="PR00344">
    <property type="entry name" value="BCTRLSENSOR"/>
</dbReference>
<keyword evidence="11" id="KW-0472">Membrane</keyword>
<evidence type="ECO:0000256" key="5">
    <source>
        <dbReference type="ARBA" id="ARBA00022679"/>
    </source>
</evidence>
<feature type="coiled-coil region" evidence="10">
    <location>
        <begin position="118"/>
        <end position="145"/>
    </location>
</feature>
<evidence type="ECO:0000256" key="9">
    <source>
        <dbReference type="ARBA" id="ARBA00023012"/>
    </source>
</evidence>
<dbReference type="InterPro" id="IPR050351">
    <property type="entry name" value="BphY/WalK/GraS-like"/>
</dbReference>
<comment type="catalytic activity">
    <reaction evidence="1">
        <text>ATP + protein L-histidine = ADP + protein N-phospho-L-histidine.</text>
        <dbReference type="EC" id="2.7.13.3"/>
    </reaction>
</comment>
<dbReference type="GO" id="GO:0000156">
    <property type="term" value="F:phosphorelay response regulator activity"/>
    <property type="evidence" value="ECO:0007669"/>
    <property type="project" value="TreeGrafter"/>
</dbReference>
<dbReference type="InterPro" id="IPR003594">
    <property type="entry name" value="HATPase_dom"/>
</dbReference>
<dbReference type="CDD" id="cd00075">
    <property type="entry name" value="HATPase"/>
    <property type="match status" value="1"/>
</dbReference>
<dbReference type="Proteomes" id="UP000182783">
    <property type="component" value="Unassembled WGS sequence"/>
</dbReference>
<evidence type="ECO:0000256" key="10">
    <source>
        <dbReference type="SAM" id="Coils"/>
    </source>
</evidence>
<dbReference type="InterPro" id="IPR036890">
    <property type="entry name" value="HATPase_C_sf"/>
</dbReference>
<dbReference type="GO" id="GO:0030295">
    <property type="term" value="F:protein kinase activator activity"/>
    <property type="evidence" value="ECO:0007669"/>
    <property type="project" value="TreeGrafter"/>
</dbReference>
<dbReference type="InterPro" id="IPR036097">
    <property type="entry name" value="HisK_dim/P_sf"/>
</dbReference>
<sequence>MKTGLRFSIHFVIGLIAWMLGLGITMMISVEVLFPLLGLLEGQEHYDLYILAVFGLNITACSVLFGWYFGSPLRFMMSWIASLSGRNFEPPPGLQGIFKRNRKLKFRYRLYGELIVNIESLSAGLKQAELERRKLEENKKDWVAGISHDLKTPLTYVTGYSALLLNEEYSWNLDEQRTFLQEIHSKGQHIEELISDINLSFQMNEDHASLPMRLVTLELIGFLQRLTADVGNDPRAVSHLLSLEAETETLELIADEKLLYRALQNVLMNAVLHNPAGTAIHVTVRQEGDESVHITISDDGTGMDEDTLNNLFQKYYRGAKDGSPKLGTGLGMAIVKSLILAHGGFLTVDSEVSKGTAFHICLPVRQHEKSP</sequence>
<organism evidence="14 16">
    <name type="scientific">Paenibacillus jilunlii</name>
    <dbReference type="NCBI Taxonomy" id="682956"/>
    <lineage>
        <taxon>Bacteria</taxon>
        <taxon>Bacillati</taxon>
        <taxon>Bacillota</taxon>
        <taxon>Bacilli</taxon>
        <taxon>Bacillales</taxon>
        <taxon>Paenibacillaceae</taxon>
        <taxon>Paenibacillus</taxon>
    </lineage>
</organism>
<keyword evidence="7 14" id="KW-0418">Kinase</keyword>
<evidence type="ECO:0000313" key="14">
    <source>
        <dbReference type="EMBL" id="SDK96615.1"/>
    </source>
</evidence>
<evidence type="ECO:0000256" key="6">
    <source>
        <dbReference type="ARBA" id="ARBA00022741"/>
    </source>
</evidence>
<evidence type="ECO:0000256" key="4">
    <source>
        <dbReference type="ARBA" id="ARBA00022553"/>
    </source>
</evidence>
<dbReference type="Pfam" id="PF02518">
    <property type="entry name" value="HATPase_c"/>
    <property type="match status" value="1"/>
</dbReference>